<dbReference type="EMBL" id="VFSV01000027">
    <property type="protein sequence ID" value="TRD16664.1"/>
    <property type="molecule type" value="Genomic_DNA"/>
</dbReference>
<reference evidence="9 10" key="1">
    <citation type="submission" date="2019-06" db="EMBL/GenBank/DDBJ databases">
        <title>Paenimaribius caenipelagi gen. nov., sp. nov., isolated from a tidal flat.</title>
        <authorList>
            <person name="Yoon J.-H."/>
        </authorList>
    </citation>
    <scope>NUCLEOTIDE SEQUENCE [LARGE SCALE GENOMIC DNA]</scope>
    <source>
        <strain evidence="9 10">JBTF-M29</strain>
    </source>
</reference>
<dbReference type="GO" id="GO:0004222">
    <property type="term" value="F:metalloendopeptidase activity"/>
    <property type="evidence" value="ECO:0007669"/>
    <property type="project" value="InterPro"/>
</dbReference>
<comment type="subcellular location">
    <subcellularLocation>
        <location evidence="7">Cytoplasm</location>
    </subcellularLocation>
</comment>
<dbReference type="InterPro" id="IPR023091">
    <property type="entry name" value="MetalPrtase_cat_dom_sf_prd"/>
</dbReference>
<organism evidence="9 10">
    <name type="scientific">Palleronia caenipelagi</name>
    <dbReference type="NCBI Taxonomy" id="2489174"/>
    <lineage>
        <taxon>Bacteria</taxon>
        <taxon>Pseudomonadati</taxon>
        <taxon>Pseudomonadota</taxon>
        <taxon>Alphaproteobacteria</taxon>
        <taxon>Rhodobacterales</taxon>
        <taxon>Roseobacteraceae</taxon>
        <taxon>Palleronia</taxon>
    </lineage>
</organism>
<feature type="binding site" evidence="7">
    <location>
        <position position="128"/>
    </location>
    <ligand>
        <name>Zn(2+)</name>
        <dbReference type="ChEBI" id="CHEBI:29105"/>
        <note>catalytic</note>
    </ligand>
</feature>
<accession>A0A547PRJ1</accession>
<evidence type="ECO:0000256" key="5">
    <source>
        <dbReference type="ARBA" id="ARBA00022801"/>
    </source>
</evidence>
<dbReference type="EC" id="3.1.-.-" evidence="7"/>
<keyword evidence="6 7" id="KW-0862">Zinc</keyword>
<evidence type="ECO:0000313" key="9">
    <source>
        <dbReference type="EMBL" id="TRD16664.1"/>
    </source>
</evidence>
<feature type="binding site" evidence="7">
    <location>
        <position position="124"/>
    </location>
    <ligand>
        <name>Zn(2+)</name>
        <dbReference type="ChEBI" id="CHEBI:29105"/>
        <note>catalytic</note>
    </ligand>
</feature>
<dbReference type="PROSITE" id="PS01306">
    <property type="entry name" value="UPF0054"/>
    <property type="match status" value="1"/>
</dbReference>
<dbReference type="Gene3D" id="3.40.390.30">
    <property type="entry name" value="Metalloproteases ('zincins'), catalytic domain"/>
    <property type="match status" value="1"/>
</dbReference>
<name>A0A547PRJ1_9RHOB</name>
<keyword evidence="7" id="KW-0963">Cytoplasm</keyword>
<dbReference type="GO" id="GO:0004521">
    <property type="term" value="F:RNA endonuclease activity"/>
    <property type="evidence" value="ECO:0007669"/>
    <property type="project" value="UniProtKB-UniRule"/>
</dbReference>
<dbReference type="GO" id="GO:0008270">
    <property type="term" value="F:zinc ion binding"/>
    <property type="evidence" value="ECO:0007669"/>
    <property type="project" value="UniProtKB-UniRule"/>
</dbReference>
<dbReference type="PANTHER" id="PTHR46986:SF1">
    <property type="entry name" value="ENDORIBONUCLEASE YBEY, CHLOROPLASTIC"/>
    <property type="match status" value="1"/>
</dbReference>
<keyword evidence="10" id="KW-1185">Reference proteome</keyword>
<evidence type="ECO:0000256" key="2">
    <source>
        <dbReference type="ARBA" id="ARBA00022722"/>
    </source>
</evidence>
<comment type="function">
    <text evidence="7">Single strand-specific metallo-endoribonuclease involved in late-stage 70S ribosome quality control and in maturation of the 3' terminus of the 16S rRNA.</text>
</comment>
<evidence type="ECO:0000256" key="6">
    <source>
        <dbReference type="ARBA" id="ARBA00022833"/>
    </source>
</evidence>
<dbReference type="PANTHER" id="PTHR46986">
    <property type="entry name" value="ENDORIBONUCLEASE YBEY, CHLOROPLASTIC"/>
    <property type="match status" value="1"/>
</dbReference>
<dbReference type="SUPFAM" id="SSF55486">
    <property type="entry name" value="Metalloproteases ('zincins'), catalytic domain"/>
    <property type="match status" value="1"/>
</dbReference>
<keyword evidence="7" id="KW-0690">Ribosome biogenesis</keyword>
<dbReference type="GO" id="GO:0006364">
    <property type="term" value="P:rRNA processing"/>
    <property type="evidence" value="ECO:0007669"/>
    <property type="project" value="UniProtKB-UniRule"/>
</dbReference>
<keyword evidence="5 7" id="KW-0378">Hydrolase</keyword>
<dbReference type="Pfam" id="PF02130">
    <property type="entry name" value="YbeY"/>
    <property type="match status" value="1"/>
</dbReference>
<feature type="region of interest" description="Disordered" evidence="8">
    <location>
        <begin position="62"/>
        <end position="92"/>
    </location>
</feature>
<keyword evidence="7" id="KW-0698">rRNA processing</keyword>
<dbReference type="InterPro" id="IPR020549">
    <property type="entry name" value="YbeY_CS"/>
</dbReference>
<dbReference type="AlphaFoldDB" id="A0A547PRJ1"/>
<dbReference type="NCBIfam" id="TIGR00043">
    <property type="entry name" value="rRNA maturation RNase YbeY"/>
    <property type="match status" value="1"/>
</dbReference>
<feature type="binding site" evidence="7">
    <location>
        <position position="134"/>
    </location>
    <ligand>
        <name>Zn(2+)</name>
        <dbReference type="ChEBI" id="CHEBI:29105"/>
        <note>catalytic</note>
    </ligand>
</feature>
<evidence type="ECO:0000256" key="8">
    <source>
        <dbReference type="SAM" id="MobiDB-lite"/>
    </source>
</evidence>
<keyword evidence="4 7" id="KW-0255">Endonuclease</keyword>
<proteinExistence type="inferred from homology"/>
<keyword evidence="2 7" id="KW-0540">Nuclease</keyword>
<protein>
    <recommendedName>
        <fullName evidence="7">Endoribonuclease YbeY</fullName>
        <ecNumber evidence="7">3.1.-.-</ecNumber>
    </recommendedName>
</protein>
<gene>
    <name evidence="7 9" type="primary">ybeY</name>
    <name evidence="9" type="ORF">FEV53_13750</name>
</gene>
<evidence type="ECO:0000256" key="3">
    <source>
        <dbReference type="ARBA" id="ARBA00022723"/>
    </source>
</evidence>
<sequence length="163" mass="17700">MSDFTVDVVFEDPRWEEAGLEDWAGIAARATAAHLGLDEVEMVVLGCDDARIAELNADFRGKPQPTNVLSWPSEERGAEAEGGAPLPPEDPEIGDIALAWETMVAEAEAAGISLHNHSLHLIIHGMLHLLGYDHIRDGDAELMELLETQILATLGVAPPYERD</sequence>
<dbReference type="OrthoDB" id="9807740at2"/>
<dbReference type="GO" id="GO:0005737">
    <property type="term" value="C:cytoplasm"/>
    <property type="evidence" value="ECO:0007669"/>
    <property type="project" value="UniProtKB-SubCell"/>
</dbReference>
<evidence type="ECO:0000256" key="1">
    <source>
        <dbReference type="ARBA" id="ARBA00010875"/>
    </source>
</evidence>
<dbReference type="RefSeq" id="WP_142835398.1">
    <property type="nucleotide sequence ID" value="NZ_VFSV01000027.1"/>
</dbReference>
<comment type="caution">
    <text evidence="9">The sequence shown here is derived from an EMBL/GenBank/DDBJ whole genome shotgun (WGS) entry which is preliminary data.</text>
</comment>
<comment type="similarity">
    <text evidence="1 7">Belongs to the endoribonuclease YbeY family.</text>
</comment>
<dbReference type="InterPro" id="IPR002036">
    <property type="entry name" value="YbeY"/>
</dbReference>
<comment type="cofactor">
    <cofactor evidence="7">
        <name>Zn(2+)</name>
        <dbReference type="ChEBI" id="CHEBI:29105"/>
    </cofactor>
    <text evidence="7">Binds 1 zinc ion.</text>
</comment>
<evidence type="ECO:0000313" key="10">
    <source>
        <dbReference type="Proteomes" id="UP000318590"/>
    </source>
</evidence>
<dbReference type="Proteomes" id="UP000318590">
    <property type="component" value="Unassembled WGS sequence"/>
</dbReference>
<evidence type="ECO:0000256" key="7">
    <source>
        <dbReference type="HAMAP-Rule" id="MF_00009"/>
    </source>
</evidence>
<dbReference type="HAMAP" id="MF_00009">
    <property type="entry name" value="Endoribonucl_YbeY"/>
    <property type="match status" value="1"/>
</dbReference>
<evidence type="ECO:0000256" key="4">
    <source>
        <dbReference type="ARBA" id="ARBA00022759"/>
    </source>
</evidence>
<keyword evidence="3 7" id="KW-0479">Metal-binding</keyword>